<evidence type="ECO:0000313" key="2">
    <source>
        <dbReference type="Proteomes" id="UP000192801"/>
    </source>
</evidence>
<dbReference type="EMBL" id="MVHS01000070">
    <property type="protein sequence ID" value="ORA64889.1"/>
    <property type="molecule type" value="Genomic_DNA"/>
</dbReference>
<reference evidence="1 2" key="1">
    <citation type="submission" date="2016-12" db="EMBL/GenBank/DDBJ databases">
        <title>The new phylogeny of genus Mycobacterium.</title>
        <authorList>
            <person name="Tortoli E."/>
            <person name="Trovato A."/>
            <person name="Cirillo D.M."/>
        </authorList>
    </citation>
    <scope>NUCLEOTIDE SEQUENCE [LARGE SCALE GENOMIC DNA]</scope>
    <source>
        <strain evidence="1 2">DSM 45130</strain>
    </source>
</reference>
<dbReference type="Proteomes" id="UP000192801">
    <property type="component" value="Unassembled WGS sequence"/>
</dbReference>
<accession>A0A1X0CY58</accession>
<sequence>MWRWRMPWEPENFAPAERKAAGSAVVQAQVVVYKLRVNASEFGAEHAAAVTGAYLRVGDMLDMLYHDIYGLDGTGSVIPQPPSAS</sequence>
<proteinExistence type="predicted"/>
<protein>
    <submittedName>
        <fullName evidence="1">Uncharacterized protein</fullName>
    </submittedName>
</protein>
<comment type="caution">
    <text evidence="1">The sequence shown here is derived from an EMBL/GenBank/DDBJ whole genome shotgun (WGS) entry which is preliminary data.</text>
</comment>
<organism evidence="1 2">
    <name type="scientific">Mycolicibacterium insubricum</name>
    <dbReference type="NCBI Taxonomy" id="444597"/>
    <lineage>
        <taxon>Bacteria</taxon>
        <taxon>Bacillati</taxon>
        <taxon>Actinomycetota</taxon>
        <taxon>Actinomycetes</taxon>
        <taxon>Mycobacteriales</taxon>
        <taxon>Mycobacteriaceae</taxon>
        <taxon>Mycolicibacterium</taxon>
    </lineage>
</organism>
<keyword evidence="2" id="KW-1185">Reference proteome</keyword>
<dbReference type="AlphaFoldDB" id="A0A1X0CY58"/>
<evidence type="ECO:0000313" key="1">
    <source>
        <dbReference type="EMBL" id="ORA64889.1"/>
    </source>
</evidence>
<dbReference type="STRING" id="444597.BST26_19470"/>
<gene>
    <name evidence="1" type="ORF">BST26_19470</name>
</gene>
<name>A0A1X0CY58_9MYCO</name>